<dbReference type="AlphaFoldDB" id="A0A6H1ZQZ5"/>
<name>A0A6H1ZQZ5_9ZZZZ</name>
<protein>
    <submittedName>
        <fullName evidence="1">Uncharacterized protein</fullName>
    </submittedName>
</protein>
<proteinExistence type="predicted"/>
<dbReference type="EMBL" id="MT144793">
    <property type="protein sequence ID" value="QJH99498.1"/>
    <property type="molecule type" value="Genomic_DNA"/>
</dbReference>
<organism evidence="1">
    <name type="scientific">viral metagenome</name>
    <dbReference type="NCBI Taxonomy" id="1070528"/>
    <lineage>
        <taxon>unclassified sequences</taxon>
        <taxon>metagenomes</taxon>
        <taxon>organismal metagenomes</taxon>
    </lineage>
</organism>
<reference evidence="1" key="1">
    <citation type="submission" date="2020-03" db="EMBL/GenBank/DDBJ databases">
        <title>The deep terrestrial virosphere.</title>
        <authorList>
            <person name="Holmfeldt K."/>
            <person name="Nilsson E."/>
            <person name="Simone D."/>
            <person name="Lopez-Fernandez M."/>
            <person name="Wu X."/>
            <person name="de Brujin I."/>
            <person name="Lundin D."/>
            <person name="Andersson A."/>
            <person name="Bertilsson S."/>
            <person name="Dopson M."/>
        </authorList>
    </citation>
    <scope>NUCLEOTIDE SEQUENCE</scope>
    <source>
        <strain evidence="1">TM448A01537</strain>
        <strain evidence="2">TM448B01608</strain>
    </source>
</reference>
<gene>
    <name evidence="1" type="ORF">TM448A01537_0012</name>
    <name evidence="2" type="ORF">TM448B01608_0001</name>
</gene>
<dbReference type="EMBL" id="MT144163">
    <property type="protein sequence ID" value="QJA49928.1"/>
    <property type="molecule type" value="Genomic_DNA"/>
</dbReference>
<sequence length="106" mass="11246">MPTIKFQDVREVTVTIPNGGDVGHVDFNPGITDQDGVAVAPDTVISEIVGVVGTLNNPCTIMVARAGVLLGIYVAKAQNATGFDQVYTIRVTSLRWHSIQGADHTI</sequence>
<accession>A0A6H1ZQZ5</accession>
<evidence type="ECO:0000313" key="1">
    <source>
        <dbReference type="EMBL" id="QJA49928.1"/>
    </source>
</evidence>
<evidence type="ECO:0000313" key="2">
    <source>
        <dbReference type="EMBL" id="QJH99498.1"/>
    </source>
</evidence>